<evidence type="ECO:0000313" key="2">
    <source>
        <dbReference type="EMBL" id="TDP01252.1"/>
    </source>
</evidence>
<protein>
    <submittedName>
        <fullName evidence="2">Uncharacterized protein</fullName>
    </submittedName>
</protein>
<dbReference type="Pfam" id="PF19942">
    <property type="entry name" value="DUF6404"/>
    <property type="match status" value="1"/>
</dbReference>
<evidence type="ECO:0000256" key="1">
    <source>
        <dbReference type="SAM" id="Phobius"/>
    </source>
</evidence>
<keyword evidence="3" id="KW-1185">Reference proteome</keyword>
<dbReference type="Proteomes" id="UP000294656">
    <property type="component" value="Unassembled WGS sequence"/>
</dbReference>
<gene>
    <name evidence="2" type="ORF">DFP79_0154</name>
</gene>
<comment type="caution">
    <text evidence="2">The sequence shown here is derived from an EMBL/GenBank/DDBJ whole genome shotgun (WGS) entry which is preliminary data.</text>
</comment>
<proteinExistence type="predicted"/>
<keyword evidence="1" id="KW-0812">Transmembrane</keyword>
<feature type="transmembrane region" description="Helical" evidence="1">
    <location>
        <begin position="94"/>
        <end position="111"/>
    </location>
</feature>
<keyword evidence="1" id="KW-0472">Membrane</keyword>
<keyword evidence="1" id="KW-1133">Transmembrane helix</keyword>
<sequence>MGDTLSSEKSSENTSFEVRLQMAHDELEKRGVWRSNYNPPIYSLLRRLGIKLPPPYFLSFHANVIVNFVYMLALASIIFAFTQGGFDASVFDKTLLWSIAYSIFMAVFYLWRRTQLKLGAWKNIG</sequence>
<dbReference type="EMBL" id="SNXC01000002">
    <property type="protein sequence ID" value="TDP01252.1"/>
    <property type="molecule type" value="Genomic_DNA"/>
</dbReference>
<organism evidence="2 3">
    <name type="scientific">Marinomonas balearica</name>
    <dbReference type="NCBI Taxonomy" id="491947"/>
    <lineage>
        <taxon>Bacteria</taxon>
        <taxon>Pseudomonadati</taxon>
        <taxon>Pseudomonadota</taxon>
        <taxon>Gammaproteobacteria</taxon>
        <taxon>Oceanospirillales</taxon>
        <taxon>Oceanospirillaceae</taxon>
        <taxon>Marinomonas</taxon>
    </lineage>
</organism>
<feature type="transmembrane region" description="Helical" evidence="1">
    <location>
        <begin position="56"/>
        <end position="82"/>
    </location>
</feature>
<dbReference type="InterPro" id="IPR045644">
    <property type="entry name" value="DUF6404"/>
</dbReference>
<evidence type="ECO:0000313" key="3">
    <source>
        <dbReference type="Proteomes" id="UP000294656"/>
    </source>
</evidence>
<name>A0A4R6MH45_9GAMM</name>
<accession>A0A4R6MH45</accession>
<reference evidence="2 3" key="1">
    <citation type="submission" date="2019-03" db="EMBL/GenBank/DDBJ databases">
        <title>Genomic Encyclopedia of Type Strains, Phase III (KMG-III): the genomes of soil and plant-associated and newly described type strains.</title>
        <authorList>
            <person name="Whitman W."/>
        </authorList>
    </citation>
    <scope>NUCLEOTIDE SEQUENCE [LARGE SCALE GENOMIC DNA]</scope>
    <source>
        <strain evidence="2 3">CECT 7378</strain>
    </source>
</reference>
<dbReference type="AlphaFoldDB" id="A0A4R6MH45"/>